<sequence length="156" mass="17778">MNRFLLIVSIFAAFLGASSIEIGSALGELNGFKYETPQGREMRVPKNPKLVIAAFDKETGALVNEYLDTQDAYYLQMNRAIFIADINKMPTVITNMFALPKLRKYKHLIYLHYDEKFGTVVPNKEAKITLLRVEDGKIKNISYISTKQELKLAIEK</sequence>
<dbReference type="RefSeq" id="WP_194369679.1">
    <property type="nucleotide sequence ID" value="NZ_CP054492.1"/>
</dbReference>
<gene>
    <name evidence="1" type="ORF">HUE88_13185</name>
</gene>
<keyword evidence="2" id="KW-1185">Reference proteome</keyword>
<name>A0A7S7RN03_9BACT</name>
<evidence type="ECO:0008006" key="3">
    <source>
        <dbReference type="Google" id="ProtNLM"/>
    </source>
</evidence>
<accession>A0A7S7RN03</accession>
<dbReference type="AlphaFoldDB" id="A0A7S7RN03"/>
<organism evidence="1 2">
    <name type="scientific">Candidatus Sulfurimonas baltica</name>
    <dbReference type="NCBI Taxonomy" id="2740404"/>
    <lineage>
        <taxon>Bacteria</taxon>
        <taxon>Pseudomonadati</taxon>
        <taxon>Campylobacterota</taxon>
        <taxon>Epsilonproteobacteria</taxon>
        <taxon>Campylobacterales</taxon>
        <taxon>Sulfurimonadaceae</taxon>
        <taxon>Sulfurimonas</taxon>
    </lineage>
</organism>
<proteinExistence type="predicted"/>
<evidence type="ECO:0000313" key="1">
    <source>
        <dbReference type="EMBL" id="QOY52019.1"/>
    </source>
</evidence>
<dbReference type="KEGG" id="sbal:HUE88_13185"/>
<dbReference type="Proteomes" id="UP000593994">
    <property type="component" value="Chromosome"/>
</dbReference>
<reference evidence="1 2" key="1">
    <citation type="submission" date="2020-05" db="EMBL/GenBank/DDBJ databases">
        <title>Sulfurimonas marisnigri, sp. nov., and Sulfurimonas baltica, sp. nov., manganese oxide reducing chemolithoautotrophs of the class Epsilonproteobacteria isolated from the pelagic redoxclines of the Black and Baltic Seas and emended description of the genus Sulfurimonas.</title>
        <authorList>
            <person name="Henkel J.V."/>
            <person name="Laudan C."/>
            <person name="Werner J."/>
            <person name="Neu T."/>
            <person name="Plewe S."/>
            <person name="Sproer C."/>
            <person name="Bunk B."/>
            <person name="Schulz-Vogt H.N."/>
        </authorList>
    </citation>
    <scope>NUCLEOTIDE SEQUENCE [LARGE SCALE GENOMIC DNA]</scope>
    <source>
        <strain evidence="1 2">GD2</strain>
    </source>
</reference>
<evidence type="ECO:0000313" key="2">
    <source>
        <dbReference type="Proteomes" id="UP000593994"/>
    </source>
</evidence>
<dbReference type="EMBL" id="CP054492">
    <property type="protein sequence ID" value="QOY52019.1"/>
    <property type="molecule type" value="Genomic_DNA"/>
</dbReference>
<protein>
    <recommendedName>
        <fullName evidence="3">FAD/FMN-containing dehydrogenase</fullName>
    </recommendedName>
</protein>